<protein>
    <submittedName>
        <fullName evidence="1">Uncharacterized protein</fullName>
    </submittedName>
</protein>
<proteinExistence type="predicted"/>
<accession>M8BB42</accession>
<sequence length="74" mass="7866">MAEAEAAVREAEAAEADAVAAQAFAEAAMLTLKNRSSAKLLTFCCFCTLTPRHLNANHSRLRHLVGAASAYAFL</sequence>
<dbReference type="EnsemblPlants" id="EMT22080">
    <property type="protein sequence ID" value="EMT22080"/>
    <property type="gene ID" value="F775_26625"/>
</dbReference>
<organism evidence="1">
    <name type="scientific">Aegilops tauschii</name>
    <name type="common">Tausch's goatgrass</name>
    <name type="synonym">Aegilops squarrosa</name>
    <dbReference type="NCBI Taxonomy" id="37682"/>
    <lineage>
        <taxon>Eukaryota</taxon>
        <taxon>Viridiplantae</taxon>
        <taxon>Streptophyta</taxon>
        <taxon>Embryophyta</taxon>
        <taxon>Tracheophyta</taxon>
        <taxon>Spermatophyta</taxon>
        <taxon>Magnoliopsida</taxon>
        <taxon>Liliopsida</taxon>
        <taxon>Poales</taxon>
        <taxon>Poaceae</taxon>
        <taxon>BOP clade</taxon>
        <taxon>Pooideae</taxon>
        <taxon>Triticodae</taxon>
        <taxon>Triticeae</taxon>
        <taxon>Triticinae</taxon>
        <taxon>Aegilops</taxon>
    </lineage>
</organism>
<dbReference type="AlphaFoldDB" id="M8BB42"/>
<reference evidence="1" key="1">
    <citation type="submission" date="2015-06" db="UniProtKB">
        <authorList>
            <consortium name="EnsemblPlants"/>
        </authorList>
    </citation>
    <scope>IDENTIFICATION</scope>
</reference>
<evidence type="ECO:0000313" key="1">
    <source>
        <dbReference type="EnsemblPlants" id="EMT22080"/>
    </source>
</evidence>
<name>M8BB42_AEGTA</name>